<evidence type="ECO:0008006" key="3">
    <source>
        <dbReference type="Google" id="ProtNLM"/>
    </source>
</evidence>
<keyword evidence="2" id="KW-1185">Reference proteome</keyword>
<protein>
    <recommendedName>
        <fullName evidence="3">Mobilization protein</fullName>
    </recommendedName>
</protein>
<dbReference type="RefSeq" id="WP_379840303.1">
    <property type="nucleotide sequence ID" value="NZ_JBHRYQ010000002.1"/>
</dbReference>
<gene>
    <name evidence="1" type="ORF">ACFOOI_21805</name>
</gene>
<evidence type="ECO:0000313" key="2">
    <source>
        <dbReference type="Proteomes" id="UP001595616"/>
    </source>
</evidence>
<sequence>MGNIRNYGGRKPLENNKPKSEIIRVRVSKSEKENLQKVLNQIGQKSLSYFIRSVLLKEPIEVSIKNYNLNHALEALDVIEKTGDKLSRSKREGLRESKADIQKIQKEISSIKSIFTGLSKRTILLQDLNKPEKIQQHLYT</sequence>
<organism evidence="1 2">
    <name type="scientific">Lacihabitans lacunae</name>
    <dbReference type="NCBI Taxonomy" id="1028214"/>
    <lineage>
        <taxon>Bacteria</taxon>
        <taxon>Pseudomonadati</taxon>
        <taxon>Bacteroidota</taxon>
        <taxon>Cytophagia</taxon>
        <taxon>Cytophagales</taxon>
        <taxon>Leadbetterellaceae</taxon>
        <taxon>Lacihabitans</taxon>
    </lineage>
</organism>
<dbReference type="EMBL" id="JBHRYQ010000002">
    <property type="protein sequence ID" value="MFC3813315.1"/>
    <property type="molecule type" value="Genomic_DNA"/>
</dbReference>
<proteinExistence type="predicted"/>
<evidence type="ECO:0000313" key="1">
    <source>
        <dbReference type="EMBL" id="MFC3813315.1"/>
    </source>
</evidence>
<dbReference type="Proteomes" id="UP001595616">
    <property type="component" value="Unassembled WGS sequence"/>
</dbReference>
<accession>A0ABV7Z285</accession>
<reference evidence="2" key="1">
    <citation type="journal article" date="2019" name="Int. J. Syst. Evol. Microbiol.">
        <title>The Global Catalogue of Microorganisms (GCM) 10K type strain sequencing project: providing services to taxonomists for standard genome sequencing and annotation.</title>
        <authorList>
            <consortium name="The Broad Institute Genomics Platform"/>
            <consortium name="The Broad Institute Genome Sequencing Center for Infectious Disease"/>
            <person name="Wu L."/>
            <person name="Ma J."/>
        </authorList>
    </citation>
    <scope>NUCLEOTIDE SEQUENCE [LARGE SCALE GENOMIC DNA]</scope>
    <source>
        <strain evidence="2">CECT 7956</strain>
    </source>
</reference>
<comment type="caution">
    <text evidence="1">The sequence shown here is derived from an EMBL/GenBank/DDBJ whole genome shotgun (WGS) entry which is preliminary data.</text>
</comment>
<name>A0ABV7Z285_9BACT</name>